<accession>A0ACA9QHX7</accession>
<evidence type="ECO:0000313" key="1">
    <source>
        <dbReference type="EMBL" id="CAG8749261.1"/>
    </source>
</evidence>
<comment type="caution">
    <text evidence="1">The sequence shown here is derived from an EMBL/GenBank/DDBJ whole genome shotgun (WGS) entry which is preliminary data.</text>
</comment>
<gene>
    <name evidence="1" type="ORF">RPERSI_LOCUS14004</name>
</gene>
<dbReference type="Proteomes" id="UP000789920">
    <property type="component" value="Unassembled WGS sequence"/>
</dbReference>
<dbReference type="EMBL" id="CAJVQC010031724">
    <property type="protein sequence ID" value="CAG8749261.1"/>
    <property type="molecule type" value="Genomic_DNA"/>
</dbReference>
<sequence length="41" mass="4842">PPSHFQHRPPSDDRHGRVGGNFKMSMEIGSETYFIKWLRNE</sequence>
<feature type="non-terminal residue" evidence="1">
    <location>
        <position position="1"/>
    </location>
</feature>
<keyword evidence="2" id="KW-1185">Reference proteome</keyword>
<proteinExistence type="predicted"/>
<reference evidence="1" key="1">
    <citation type="submission" date="2021-06" db="EMBL/GenBank/DDBJ databases">
        <authorList>
            <person name="Kallberg Y."/>
            <person name="Tangrot J."/>
            <person name="Rosling A."/>
        </authorList>
    </citation>
    <scope>NUCLEOTIDE SEQUENCE</scope>
    <source>
        <strain evidence="1">MA461A</strain>
    </source>
</reference>
<name>A0ACA9QHX7_9GLOM</name>
<protein>
    <submittedName>
        <fullName evidence="1">16340_t:CDS:1</fullName>
    </submittedName>
</protein>
<evidence type="ECO:0000313" key="2">
    <source>
        <dbReference type="Proteomes" id="UP000789920"/>
    </source>
</evidence>
<organism evidence="1 2">
    <name type="scientific">Racocetra persica</name>
    <dbReference type="NCBI Taxonomy" id="160502"/>
    <lineage>
        <taxon>Eukaryota</taxon>
        <taxon>Fungi</taxon>
        <taxon>Fungi incertae sedis</taxon>
        <taxon>Mucoromycota</taxon>
        <taxon>Glomeromycotina</taxon>
        <taxon>Glomeromycetes</taxon>
        <taxon>Diversisporales</taxon>
        <taxon>Gigasporaceae</taxon>
        <taxon>Racocetra</taxon>
    </lineage>
</organism>